<dbReference type="RefSeq" id="WP_190221406.1">
    <property type="nucleotide sequence ID" value="NZ_BNBS01000001.1"/>
</dbReference>
<sequence length="77" mass="8543">MTVAFNDPSAWGYCQFCAFIVGVDLETRQMLAHERMISGFNKNRCYGSLMPPAVQPGPEAEPVTYEEVIADAIRGDE</sequence>
<proteinExistence type="predicted"/>
<gene>
    <name evidence="1" type="ORF">Shyd_65270</name>
</gene>
<organism evidence="1 2">
    <name type="scientific">Streptomyces hydrogenans</name>
    <dbReference type="NCBI Taxonomy" id="1873719"/>
    <lineage>
        <taxon>Bacteria</taxon>
        <taxon>Bacillati</taxon>
        <taxon>Actinomycetota</taxon>
        <taxon>Actinomycetes</taxon>
        <taxon>Kitasatosporales</taxon>
        <taxon>Streptomycetaceae</taxon>
        <taxon>Streptomyces</taxon>
    </lineage>
</organism>
<evidence type="ECO:0000313" key="2">
    <source>
        <dbReference type="Proteomes" id="UP001052739"/>
    </source>
</evidence>
<accession>A0ABQ3PJF8</accession>
<dbReference type="Proteomes" id="UP001052739">
    <property type="component" value="Unassembled WGS sequence"/>
</dbReference>
<reference evidence="1" key="1">
    <citation type="submission" date="2024-05" db="EMBL/GenBank/DDBJ databases">
        <title>Whole genome shotgun sequence of Streptomyces hydrogenans NBRC 13475.</title>
        <authorList>
            <person name="Komaki H."/>
            <person name="Tamura T."/>
        </authorList>
    </citation>
    <scope>NUCLEOTIDE SEQUENCE</scope>
    <source>
        <strain evidence="1">NBRC 13475</strain>
    </source>
</reference>
<dbReference type="EMBL" id="BNDW01000068">
    <property type="protein sequence ID" value="GHI25156.1"/>
    <property type="molecule type" value="Genomic_DNA"/>
</dbReference>
<comment type="caution">
    <text evidence="1">The sequence shown here is derived from an EMBL/GenBank/DDBJ whole genome shotgun (WGS) entry which is preliminary data.</text>
</comment>
<evidence type="ECO:0000313" key="1">
    <source>
        <dbReference type="EMBL" id="GHI25156.1"/>
    </source>
</evidence>
<protein>
    <submittedName>
        <fullName evidence="1">Uncharacterized protein</fullName>
    </submittedName>
</protein>
<keyword evidence="2" id="KW-1185">Reference proteome</keyword>
<name>A0ABQ3PJF8_9ACTN</name>